<dbReference type="SFLD" id="SFLDG01101">
    <property type="entry name" value="Uncharacterised_Radical_SAM_Su"/>
    <property type="match status" value="1"/>
</dbReference>
<dbReference type="CDD" id="cd01335">
    <property type="entry name" value="Radical_SAM"/>
    <property type="match status" value="1"/>
</dbReference>
<dbReference type="Gene3D" id="3.20.20.70">
    <property type="entry name" value="Aldolase class I"/>
    <property type="match status" value="1"/>
</dbReference>
<comment type="cofactor">
    <cofactor evidence="6">
        <name>[4Fe-4S] cluster</name>
        <dbReference type="ChEBI" id="CHEBI:49883"/>
    </cofactor>
    <text evidence="6">Binds 1 [4Fe-4S] cluster. The cluster is coordinated with 3 cysteines and an exchangeable S-adenosyl-L-methionine.</text>
</comment>
<feature type="binding site" evidence="6">
    <location>
        <position position="89"/>
    </location>
    <ligand>
        <name>[4Fe-4S] cluster</name>
        <dbReference type="ChEBI" id="CHEBI:49883"/>
        <note>4Fe-4S-S-AdoMet</note>
    </ligand>
</feature>
<evidence type="ECO:0000259" key="7">
    <source>
        <dbReference type="PROSITE" id="PS51918"/>
    </source>
</evidence>
<keyword evidence="4 6" id="KW-0408">Iron</keyword>
<dbReference type="InterPro" id="IPR016431">
    <property type="entry name" value="Pyrv-formate_lyase-activ_prd"/>
</dbReference>
<dbReference type="InterPro" id="IPR058240">
    <property type="entry name" value="rSAM_sf"/>
</dbReference>
<dbReference type="AlphaFoldDB" id="A0A9X2S7L5"/>
<dbReference type="PIRSF" id="PIRSF004869">
    <property type="entry name" value="PflX_prd"/>
    <property type="match status" value="1"/>
</dbReference>
<dbReference type="InterPro" id="IPR027596">
    <property type="entry name" value="AmmeMemoSam_rS"/>
</dbReference>
<dbReference type="GO" id="GO:0051539">
    <property type="term" value="F:4 iron, 4 sulfur cluster binding"/>
    <property type="evidence" value="ECO:0007669"/>
    <property type="project" value="UniProtKB-KW"/>
</dbReference>
<dbReference type="RefSeq" id="WP_257490434.1">
    <property type="nucleotide sequence ID" value="NZ_JANJZL010000005.1"/>
</dbReference>
<dbReference type="GO" id="GO:0046872">
    <property type="term" value="F:metal ion binding"/>
    <property type="evidence" value="ECO:0007669"/>
    <property type="project" value="UniProtKB-KW"/>
</dbReference>
<proteinExistence type="predicted"/>
<dbReference type="GO" id="GO:0003824">
    <property type="term" value="F:catalytic activity"/>
    <property type="evidence" value="ECO:0007669"/>
    <property type="project" value="InterPro"/>
</dbReference>
<dbReference type="EMBL" id="JANJZL010000005">
    <property type="protein sequence ID" value="MCR2044251.1"/>
    <property type="molecule type" value="Genomic_DNA"/>
</dbReference>
<evidence type="ECO:0000313" key="9">
    <source>
        <dbReference type="Proteomes" id="UP001142078"/>
    </source>
</evidence>
<organism evidence="8 9">
    <name type="scientific">Anaerosalibacter massiliensis</name>
    <dbReference type="NCBI Taxonomy" id="1347392"/>
    <lineage>
        <taxon>Bacteria</taxon>
        <taxon>Bacillati</taxon>
        <taxon>Bacillota</taxon>
        <taxon>Tissierellia</taxon>
        <taxon>Tissierellales</taxon>
        <taxon>Sporanaerobacteraceae</taxon>
        <taxon>Anaerosalibacter</taxon>
    </lineage>
</organism>
<gene>
    <name evidence="8" type="primary">amrS</name>
    <name evidence="8" type="ORF">NSA23_08975</name>
</gene>
<dbReference type="NCBIfam" id="TIGR04337">
    <property type="entry name" value="AmmeMemoSam_rS"/>
    <property type="match status" value="1"/>
</dbReference>
<keyword evidence="1" id="KW-0004">4Fe-4S</keyword>
<dbReference type="InterPro" id="IPR007197">
    <property type="entry name" value="rSAM"/>
</dbReference>
<dbReference type="SMART" id="SM00729">
    <property type="entry name" value="Elp3"/>
    <property type="match status" value="1"/>
</dbReference>
<evidence type="ECO:0000256" key="5">
    <source>
        <dbReference type="ARBA" id="ARBA00023014"/>
    </source>
</evidence>
<dbReference type="InterPro" id="IPR034457">
    <property type="entry name" value="Organic_radical-activating"/>
</dbReference>
<reference evidence="8" key="1">
    <citation type="submission" date="2022-07" db="EMBL/GenBank/DDBJ databases">
        <title>Enhanced cultured diversity of the mouse gut microbiota enables custom-made synthetic communities.</title>
        <authorList>
            <person name="Afrizal A."/>
        </authorList>
    </citation>
    <scope>NUCLEOTIDE SEQUENCE</scope>
    <source>
        <strain evidence="8">DSM 29482</strain>
    </source>
</reference>
<evidence type="ECO:0000256" key="2">
    <source>
        <dbReference type="ARBA" id="ARBA00022691"/>
    </source>
</evidence>
<dbReference type="SUPFAM" id="SSF102114">
    <property type="entry name" value="Radical SAM enzymes"/>
    <property type="match status" value="1"/>
</dbReference>
<evidence type="ECO:0000256" key="3">
    <source>
        <dbReference type="ARBA" id="ARBA00022723"/>
    </source>
</evidence>
<accession>A0A9X2S7L5</accession>
<evidence type="ECO:0000256" key="6">
    <source>
        <dbReference type="PIRSR" id="PIRSR004869-50"/>
    </source>
</evidence>
<dbReference type="SFLD" id="SFLDS00029">
    <property type="entry name" value="Radical_SAM"/>
    <property type="match status" value="1"/>
</dbReference>
<comment type="caution">
    <text evidence="8">The sequence shown here is derived from an EMBL/GenBank/DDBJ whole genome shotgun (WGS) entry which is preliminary data.</text>
</comment>
<feature type="binding site" evidence="6">
    <location>
        <position position="92"/>
    </location>
    <ligand>
        <name>[4Fe-4S] cluster</name>
        <dbReference type="ChEBI" id="CHEBI:49883"/>
        <note>4Fe-4S-S-AdoMet</note>
    </ligand>
</feature>
<dbReference type="PANTHER" id="PTHR30352:SF5">
    <property type="entry name" value="PYRUVATE FORMATE-LYASE 1-ACTIVATING ENZYME"/>
    <property type="match status" value="1"/>
</dbReference>
<evidence type="ECO:0000313" key="8">
    <source>
        <dbReference type="EMBL" id="MCR2044251.1"/>
    </source>
</evidence>
<name>A0A9X2S7L5_9FIRM</name>
<sequence>MSRFREGLYYEKLKNKKVRCNLCPHKCILKDGQLGICNGRQNKHGILYTLNYGKISSYTYDPIEKKPLYHFYPSSNIFSIGTFGCNLRCSFCQNWEIAHSQPSIVEISDEDIIKLAKSNSSIGIAYTYNEPTIWYEYILNMAEKIKKEGLKNIYITNGYIEKEPLEELLPYIDAMNIDLKAIDDEFYKEICKGHINPVLETVELAQKKTAVEITTLLIEGMNDSMEKIREISKWISSIDKDIPLHLTRYYPAFKMNIPPTSYDSLLKAKEEAEKYLNYVYIGNVWGIDVNTYCPKCNKKLIERSNKVKLTGIENGRCINCNYSINLKH</sequence>
<dbReference type="PANTHER" id="PTHR30352">
    <property type="entry name" value="PYRUVATE FORMATE-LYASE-ACTIVATING ENZYME"/>
    <property type="match status" value="1"/>
</dbReference>
<keyword evidence="5 6" id="KW-0411">Iron-sulfur</keyword>
<dbReference type="InterPro" id="IPR013785">
    <property type="entry name" value="Aldolase_TIM"/>
</dbReference>
<evidence type="ECO:0000256" key="1">
    <source>
        <dbReference type="ARBA" id="ARBA00022485"/>
    </source>
</evidence>
<keyword evidence="2 6" id="KW-0949">S-adenosyl-L-methionine</keyword>
<dbReference type="Pfam" id="PF04055">
    <property type="entry name" value="Radical_SAM"/>
    <property type="match status" value="1"/>
</dbReference>
<feature type="domain" description="Radical SAM core" evidence="7">
    <location>
        <begin position="70"/>
        <end position="288"/>
    </location>
</feature>
<keyword evidence="3 6" id="KW-0479">Metal-binding</keyword>
<feature type="binding site" evidence="6">
    <location>
        <position position="85"/>
    </location>
    <ligand>
        <name>[4Fe-4S] cluster</name>
        <dbReference type="ChEBI" id="CHEBI:49883"/>
        <note>4Fe-4S-S-AdoMet</note>
    </ligand>
</feature>
<dbReference type="InterPro" id="IPR006638">
    <property type="entry name" value="Elp3/MiaA/NifB-like_rSAM"/>
</dbReference>
<keyword evidence="9" id="KW-1185">Reference proteome</keyword>
<dbReference type="PROSITE" id="PS51918">
    <property type="entry name" value="RADICAL_SAM"/>
    <property type="match status" value="1"/>
</dbReference>
<protein>
    <submittedName>
        <fullName evidence="8">AmmeMemoRadiSam system radical SAM enzyme</fullName>
    </submittedName>
</protein>
<evidence type="ECO:0000256" key="4">
    <source>
        <dbReference type="ARBA" id="ARBA00023004"/>
    </source>
</evidence>
<dbReference type="Proteomes" id="UP001142078">
    <property type="component" value="Unassembled WGS sequence"/>
</dbReference>